<dbReference type="InterPro" id="IPR005702">
    <property type="entry name" value="Wzc-like_C"/>
</dbReference>
<dbReference type="GO" id="GO:0005524">
    <property type="term" value="F:ATP binding"/>
    <property type="evidence" value="ECO:0007669"/>
    <property type="project" value="UniProtKB-KW"/>
</dbReference>
<feature type="region of interest" description="Disordered" evidence="9">
    <location>
        <begin position="179"/>
        <end position="210"/>
    </location>
</feature>
<dbReference type="InterPro" id="IPR025669">
    <property type="entry name" value="AAA_dom"/>
</dbReference>
<dbReference type="PANTHER" id="PTHR32309:SF13">
    <property type="entry name" value="FERRIC ENTEROBACTIN TRANSPORT PROTEIN FEPE"/>
    <property type="match status" value="1"/>
</dbReference>
<dbReference type="EC" id="2.7.10.2" evidence="2"/>
<evidence type="ECO:0000256" key="7">
    <source>
        <dbReference type="ARBA" id="ARBA00023137"/>
    </source>
</evidence>
<feature type="non-terminal residue" evidence="11">
    <location>
        <position position="1"/>
    </location>
</feature>
<dbReference type="AlphaFoldDB" id="X1DMK2"/>
<dbReference type="Gene3D" id="3.40.50.300">
    <property type="entry name" value="P-loop containing nucleotide triphosphate hydrolases"/>
    <property type="match status" value="1"/>
</dbReference>
<evidence type="ECO:0000256" key="4">
    <source>
        <dbReference type="ARBA" id="ARBA00022741"/>
    </source>
</evidence>
<keyword evidence="6" id="KW-0067">ATP-binding</keyword>
<keyword evidence="5" id="KW-0418">Kinase</keyword>
<dbReference type="EMBL" id="BART01023860">
    <property type="protein sequence ID" value="GAG97656.1"/>
    <property type="molecule type" value="Genomic_DNA"/>
</dbReference>
<evidence type="ECO:0000256" key="8">
    <source>
        <dbReference type="ARBA" id="ARBA00051245"/>
    </source>
</evidence>
<comment type="catalytic activity">
    <reaction evidence="8">
        <text>L-tyrosyl-[protein] + ATP = O-phospho-L-tyrosyl-[protein] + ADP + H(+)</text>
        <dbReference type="Rhea" id="RHEA:10596"/>
        <dbReference type="Rhea" id="RHEA-COMP:10136"/>
        <dbReference type="Rhea" id="RHEA-COMP:20101"/>
        <dbReference type="ChEBI" id="CHEBI:15378"/>
        <dbReference type="ChEBI" id="CHEBI:30616"/>
        <dbReference type="ChEBI" id="CHEBI:46858"/>
        <dbReference type="ChEBI" id="CHEBI:61978"/>
        <dbReference type="ChEBI" id="CHEBI:456216"/>
        <dbReference type="EC" id="2.7.10.2"/>
    </reaction>
</comment>
<accession>X1DMK2</accession>
<keyword evidence="4" id="KW-0547">Nucleotide-binding</keyword>
<keyword evidence="7" id="KW-0829">Tyrosine-protein kinase</keyword>
<evidence type="ECO:0000256" key="3">
    <source>
        <dbReference type="ARBA" id="ARBA00022679"/>
    </source>
</evidence>
<name>X1DMK2_9ZZZZ</name>
<evidence type="ECO:0000256" key="6">
    <source>
        <dbReference type="ARBA" id="ARBA00022840"/>
    </source>
</evidence>
<evidence type="ECO:0000256" key="2">
    <source>
        <dbReference type="ARBA" id="ARBA00011903"/>
    </source>
</evidence>
<protein>
    <recommendedName>
        <fullName evidence="2">non-specific protein-tyrosine kinase</fullName>
        <ecNumber evidence="2">2.7.10.2</ecNumber>
    </recommendedName>
</protein>
<comment type="caution">
    <text evidence="11">The sequence shown here is derived from an EMBL/GenBank/DDBJ whole genome shotgun (WGS) entry which is preliminary data.</text>
</comment>
<dbReference type="InterPro" id="IPR027417">
    <property type="entry name" value="P-loop_NTPase"/>
</dbReference>
<comment type="similarity">
    <text evidence="1">Belongs to the CpsD/CapB family.</text>
</comment>
<evidence type="ECO:0000256" key="1">
    <source>
        <dbReference type="ARBA" id="ARBA00007316"/>
    </source>
</evidence>
<dbReference type="GO" id="GO:0005886">
    <property type="term" value="C:plasma membrane"/>
    <property type="evidence" value="ECO:0007669"/>
    <property type="project" value="TreeGrafter"/>
</dbReference>
<dbReference type="GO" id="GO:0004715">
    <property type="term" value="F:non-membrane spanning protein tyrosine kinase activity"/>
    <property type="evidence" value="ECO:0007669"/>
    <property type="project" value="UniProtKB-EC"/>
</dbReference>
<proteinExistence type="inferred from homology"/>
<sequence length="210" mass="23679">TILVTSSIPEEGKSFSALNLATSFASTNNKTVLLEFDLRKPSQVYSELGTRALVGISSYLINRVTLDEIIIKTEIPNLDIIQTGQVPPNPVELLSSKKNQELFNSLRERYDYIIIDTPPYSLVSDAFILMKYADIKLYVTRLGKVKRSRLTSSMEDVVSKGVKDIYLLVNEDSTFKNSTYQQYTERNKGKKANVKKGRSKKTAKPRDTAE</sequence>
<dbReference type="PANTHER" id="PTHR32309">
    <property type="entry name" value="TYROSINE-PROTEIN KINASE"/>
    <property type="match status" value="1"/>
</dbReference>
<dbReference type="InterPro" id="IPR050445">
    <property type="entry name" value="Bact_polysacc_biosynth/exp"/>
</dbReference>
<keyword evidence="3" id="KW-0808">Transferase</keyword>
<feature type="domain" description="AAA" evidence="10">
    <location>
        <begin position="12"/>
        <end position="121"/>
    </location>
</feature>
<gene>
    <name evidence="11" type="ORF">S01H4_43284</name>
</gene>
<evidence type="ECO:0000259" key="10">
    <source>
        <dbReference type="Pfam" id="PF13614"/>
    </source>
</evidence>
<reference evidence="11" key="1">
    <citation type="journal article" date="2014" name="Front. Microbiol.">
        <title>High frequency of phylogenetically diverse reductive dehalogenase-homologous genes in deep subseafloor sedimentary metagenomes.</title>
        <authorList>
            <person name="Kawai M."/>
            <person name="Futagami T."/>
            <person name="Toyoda A."/>
            <person name="Takaki Y."/>
            <person name="Nishi S."/>
            <person name="Hori S."/>
            <person name="Arai W."/>
            <person name="Tsubouchi T."/>
            <person name="Morono Y."/>
            <person name="Uchiyama I."/>
            <person name="Ito T."/>
            <person name="Fujiyama A."/>
            <person name="Inagaki F."/>
            <person name="Takami H."/>
        </authorList>
    </citation>
    <scope>NUCLEOTIDE SEQUENCE</scope>
    <source>
        <strain evidence="11">Expedition CK06-06</strain>
    </source>
</reference>
<organism evidence="11">
    <name type="scientific">marine sediment metagenome</name>
    <dbReference type="NCBI Taxonomy" id="412755"/>
    <lineage>
        <taxon>unclassified sequences</taxon>
        <taxon>metagenomes</taxon>
        <taxon>ecological metagenomes</taxon>
    </lineage>
</organism>
<evidence type="ECO:0000313" key="11">
    <source>
        <dbReference type="EMBL" id="GAG97656.1"/>
    </source>
</evidence>
<feature type="compositionally biased region" description="Basic residues" evidence="9">
    <location>
        <begin position="188"/>
        <end position="203"/>
    </location>
</feature>
<evidence type="ECO:0000256" key="9">
    <source>
        <dbReference type="SAM" id="MobiDB-lite"/>
    </source>
</evidence>
<dbReference type="Pfam" id="PF13614">
    <property type="entry name" value="AAA_31"/>
    <property type="match status" value="1"/>
</dbReference>
<dbReference type="SUPFAM" id="SSF52540">
    <property type="entry name" value="P-loop containing nucleoside triphosphate hydrolases"/>
    <property type="match status" value="1"/>
</dbReference>
<dbReference type="NCBIfam" id="TIGR01007">
    <property type="entry name" value="eps_fam"/>
    <property type="match status" value="1"/>
</dbReference>
<dbReference type="CDD" id="cd05387">
    <property type="entry name" value="BY-kinase"/>
    <property type="match status" value="1"/>
</dbReference>
<evidence type="ECO:0000256" key="5">
    <source>
        <dbReference type="ARBA" id="ARBA00022777"/>
    </source>
</evidence>